<protein>
    <recommendedName>
        <fullName evidence="4">Methyltransferase small domain-containing protein</fullName>
    </recommendedName>
</protein>
<evidence type="ECO:0008006" key="4">
    <source>
        <dbReference type="Google" id="ProtNLM"/>
    </source>
</evidence>
<dbReference type="InterPro" id="IPR019410">
    <property type="entry name" value="Methyltransf_16"/>
</dbReference>
<dbReference type="Gene3D" id="3.40.50.150">
    <property type="entry name" value="Vaccinia Virus protein VP39"/>
    <property type="match status" value="1"/>
</dbReference>
<organism evidence="2 3">
    <name type="scientific">Volvox reticuliferus</name>
    <dbReference type="NCBI Taxonomy" id="1737510"/>
    <lineage>
        <taxon>Eukaryota</taxon>
        <taxon>Viridiplantae</taxon>
        <taxon>Chlorophyta</taxon>
        <taxon>core chlorophytes</taxon>
        <taxon>Chlorophyceae</taxon>
        <taxon>CS clade</taxon>
        <taxon>Chlamydomonadales</taxon>
        <taxon>Volvocaceae</taxon>
        <taxon>Volvox</taxon>
    </lineage>
</organism>
<dbReference type="Pfam" id="PF10294">
    <property type="entry name" value="Methyltransf_16"/>
    <property type="match status" value="1"/>
</dbReference>
<dbReference type="CDD" id="cd02440">
    <property type="entry name" value="AdoMet_MTases"/>
    <property type="match status" value="1"/>
</dbReference>
<feature type="region of interest" description="Disordered" evidence="1">
    <location>
        <begin position="224"/>
        <end position="246"/>
    </location>
</feature>
<dbReference type="Proteomes" id="UP000722791">
    <property type="component" value="Unassembled WGS sequence"/>
</dbReference>
<reference evidence="2" key="1">
    <citation type="journal article" date="2021" name="Proc. Natl. Acad. Sci. U.S.A.">
        <title>Three genomes in the algal genus Volvox reveal the fate of a haploid sex-determining region after a transition to homothallism.</title>
        <authorList>
            <person name="Yamamoto K."/>
            <person name="Hamaji T."/>
            <person name="Kawai-Toyooka H."/>
            <person name="Matsuzaki R."/>
            <person name="Takahashi F."/>
            <person name="Nishimura Y."/>
            <person name="Kawachi M."/>
            <person name="Noguchi H."/>
            <person name="Minakuchi Y."/>
            <person name="Umen J.G."/>
            <person name="Toyoda A."/>
            <person name="Nozaki H."/>
        </authorList>
    </citation>
    <scope>NUCLEOTIDE SEQUENCE</scope>
    <source>
        <strain evidence="2">NIES-3785</strain>
    </source>
</reference>
<dbReference type="AlphaFoldDB" id="A0A8J4GH09"/>
<dbReference type="SUPFAM" id="SSF53335">
    <property type="entry name" value="S-adenosyl-L-methionine-dependent methyltransferases"/>
    <property type="match status" value="1"/>
</dbReference>
<sequence length="425" mass="45275">MQGSKAKRARDDATPAAKLAGNKISVSSFLQSWAWKREHRPDRDRFQRPYVHSLKIQKSGHTEDGDIVKLTIEQASFRGAEGFASTVWDSSIVVAKMLERNPDLVVGRAVLDLSAGCGLVAIVAARLGARRTVATDLSPNLPLLQRNCERNGAAVEVMEHWWGSDTTQLLQVDGANVSNHWTVPPTGSVMNVTQAAPLPKAEAVTLTAGAEAFAAKAVAVASDDAKGSKQGRKRETAERGDGGGRERREGLDLVIACDVMYQEAAMGPLVATLAGLCGGKYDGNGGSNAVDGTTTEVFMERQLRCNDKEAAASVVAAIVRNANTDGEVKTEAETEAETETEAAPVSSSVAAINAHKSTALASAEPGSRPTTVILAHGRNRFAEAAFWRHATAAGFRVEAVPWDDLDPVYRCTDVDVYRLRLEGGV</sequence>
<dbReference type="PANTHER" id="PTHR14614">
    <property type="entry name" value="HEPATOCELLULAR CARCINOMA-ASSOCIATED ANTIGEN"/>
    <property type="match status" value="1"/>
</dbReference>
<dbReference type="EMBL" id="BNCQ01000022">
    <property type="protein sequence ID" value="GIM06703.1"/>
    <property type="molecule type" value="Genomic_DNA"/>
</dbReference>
<dbReference type="PANTHER" id="PTHR14614:SF154">
    <property type="entry name" value="PROTEIN N-LYSINE METHYLTRANSFERASE METTL21A"/>
    <property type="match status" value="1"/>
</dbReference>
<dbReference type="InterPro" id="IPR029063">
    <property type="entry name" value="SAM-dependent_MTases_sf"/>
</dbReference>
<evidence type="ECO:0000313" key="2">
    <source>
        <dbReference type="EMBL" id="GIM06703.1"/>
    </source>
</evidence>
<comment type="caution">
    <text evidence="2">The sequence shown here is derived from an EMBL/GenBank/DDBJ whole genome shotgun (WGS) entry which is preliminary data.</text>
</comment>
<evidence type="ECO:0000313" key="3">
    <source>
        <dbReference type="Proteomes" id="UP000722791"/>
    </source>
</evidence>
<evidence type="ECO:0000256" key="1">
    <source>
        <dbReference type="SAM" id="MobiDB-lite"/>
    </source>
</evidence>
<gene>
    <name evidence="2" type="ORF">Vretimale_10941</name>
</gene>
<proteinExistence type="predicted"/>
<accession>A0A8J4GH09</accession>
<feature type="region of interest" description="Disordered" evidence="1">
    <location>
        <begin position="326"/>
        <end position="347"/>
    </location>
</feature>
<name>A0A8J4GH09_9CHLO</name>